<protein>
    <submittedName>
        <fullName evidence="1">Uncharacterized protein DUF3298</fullName>
    </submittedName>
</protein>
<dbReference type="OrthoDB" id="1137644at2"/>
<sequence length="307" mass="36196">MHFHYTSRLNPFLMKILITLLCIISFMSCKKETNNQLEDDSIMVEEEFETTLGDSITTNEENEIEFKKEQSIKIKRETILKKPDDQAELKELVLSKSFLKDEECYIISFKYPSLNEKIKASYVNFNSYLEEDYLNLKGVETAILEEGEMICDSTQTLENRSKREVDYKIFSLDDKLISVLFYNENYYYGTPHPSYSFYCLNYDLSRSTFMKYEDFFNTGSEEELREILNEVLTKKIRSGEIYYDCWAISAEDFYRSKDNFVINNLSVEYFFDDCVICPSYTGTFSVSIPLELLKPVLKQHYSNPLIL</sequence>
<dbReference type="InterPro" id="IPR037126">
    <property type="entry name" value="PdaC/RsiV-like_sf"/>
</dbReference>
<dbReference type="Proteomes" id="UP000276282">
    <property type="component" value="Unassembled WGS sequence"/>
</dbReference>
<dbReference type="EMBL" id="RBLG01000002">
    <property type="protein sequence ID" value="RKS53707.1"/>
    <property type="molecule type" value="Genomic_DNA"/>
</dbReference>
<organism evidence="1 2">
    <name type="scientific">Gillisia mitskevichiae</name>
    <dbReference type="NCBI Taxonomy" id="270921"/>
    <lineage>
        <taxon>Bacteria</taxon>
        <taxon>Pseudomonadati</taxon>
        <taxon>Bacteroidota</taxon>
        <taxon>Flavobacteriia</taxon>
        <taxon>Flavobacteriales</taxon>
        <taxon>Flavobacteriaceae</taxon>
        <taxon>Gillisia</taxon>
    </lineage>
</organism>
<evidence type="ECO:0000313" key="2">
    <source>
        <dbReference type="Proteomes" id="UP000276282"/>
    </source>
</evidence>
<name>A0A495PU06_9FLAO</name>
<dbReference type="AlphaFoldDB" id="A0A495PU06"/>
<evidence type="ECO:0000313" key="1">
    <source>
        <dbReference type="EMBL" id="RKS53707.1"/>
    </source>
</evidence>
<dbReference type="Gene3D" id="3.90.640.20">
    <property type="entry name" value="Heat-shock cognate protein, ATPase"/>
    <property type="match status" value="1"/>
</dbReference>
<dbReference type="Gene3D" id="3.30.565.40">
    <property type="entry name" value="Fervidobacterium nodosum Rt17-B1 like"/>
    <property type="match status" value="1"/>
</dbReference>
<accession>A0A495PU06</accession>
<proteinExistence type="predicted"/>
<reference evidence="1 2" key="1">
    <citation type="submission" date="2018-10" db="EMBL/GenBank/DDBJ databases">
        <title>Genomic Encyclopedia of Archaeal and Bacterial Type Strains, Phase II (KMG-II): from individual species to whole genera.</title>
        <authorList>
            <person name="Goeker M."/>
        </authorList>
    </citation>
    <scope>NUCLEOTIDE SEQUENCE [LARGE SCALE GENOMIC DNA]</scope>
    <source>
        <strain evidence="1 2">DSM 19839</strain>
    </source>
</reference>
<keyword evidence="2" id="KW-1185">Reference proteome</keyword>
<gene>
    <name evidence="1" type="ORF">BC962_1961</name>
</gene>
<comment type="caution">
    <text evidence="1">The sequence shown here is derived from an EMBL/GenBank/DDBJ whole genome shotgun (WGS) entry which is preliminary data.</text>
</comment>